<gene>
    <name evidence="3" type="ORF">TPC1_30259</name>
</gene>
<feature type="signal peptide" evidence="2">
    <location>
        <begin position="1"/>
        <end position="22"/>
    </location>
</feature>
<protein>
    <submittedName>
        <fullName evidence="3">Uncharacterized protein</fullName>
    </submittedName>
</protein>
<keyword evidence="1" id="KW-0812">Transmembrane</keyword>
<reference evidence="3" key="1">
    <citation type="submission" date="2015-07" db="EMBL/GenBank/DDBJ databases">
        <title>Adaptation to a free-living lifestyle via gene acquisitions in the diplomonad Trepomonas sp. PC1.</title>
        <authorList>
            <person name="Xu F."/>
            <person name="Jerlstrom-Hultqvist J."/>
            <person name="Kolisko M."/>
            <person name="Simpson A.G.B."/>
            <person name="Roger A.J."/>
            <person name="Svard S.G."/>
            <person name="Andersson J.O."/>
        </authorList>
    </citation>
    <scope>NUCLEOTIDE SEQUENCE</scope>
    <source>
        <strain evidence="3">PC1</strain>
    </source>
</reference>
<sequence length="682" mass="80306">MQHRLQFLEHFLLFSLLSCCELFKTIPCYILVYICRPLQMPCDHTQQPTCFSCVLISLFKDADSIKMLQEFSRLPEFSQTEFIPNMLKQLSQLKLLNQINLLQLSFQFFFNGQKFDCTPLQTQNQLHQLISMLFCRKQLSFYSDQNKQLLQNLIQFQSEIYAESDEINTDLAGAAQILVQLSSWVRSVKFTLDYQNQIKQLYEAFSQVSKIQSSLNKMNLGQILNLNQFQFQKLYLKNLVCRNWDFQSKDEITELLLLFVYVYDISADQVNFLCNLLRQIYLIAPVDDMREILLSMQIFKQVEIQTVIKKLQYLIGYSVEKLFQIPSQLLFDVQFRNVQDLQLYVDQSQVEADFVLNQMCNMDIFLCEKALISLVKLGFQGQNFVQLAKVLNKLFRFDETEYQLVQMLNNIHKAKQLIAKSPAHIVCSSLLVWDLQEQFIHNLSRTDDYLSFYAVGCLIQFVKTGDIIFTQILEQLLSQINDPFIFKFLFGVPNFPFNEQIIGFCDKAGLQQEYIVDLGKNQLFQLLKFVKSEPNQILILNQLDKTENIFPPPFDVPFSLPPHPLTFKLLMFYKEISEEQQQILEQMVSENLCQQWCANFFKNKLQTIKKLFEVQRLTDISISSQFLSKIADFQRIYQYVKVERLRQKFCSIIHQEVSQSEFLTEIDVELDLYGILRIQQDE</sequence>
<evidence type="ECO:0000313" key="3">
    <source>
        <dbReference type="EMBL" id="JAP90246.1"/>
    </source>
</evidence>
<organism evidence="3">
    <name type="scientific">Trepomonas sp. PC1</name>
    <dbReference type="NCBI Taxonomy" id="1076344"/>
    <lineage>
        <taxon>Eukaryota</taxon>
        <taxon>Metamonada</taxon>
        <taxon>Diplomonadida</taxon>
        <taxon>Hexamitidae</taxon>
        <taxon>Hexamitinae</taxon>
        <taxon>Trepomonas</taxon>
    </lineage>
</organism>
<keyword evidence="1" id="KW-1133">Transmembrane helix</keyword>
<dbReference type="AlphaFoldDB" id="A0A146K3J5"/>
<feature type="transmembrane region" description="Helical" evidence="1">
    <location>
        <begin position="12"/>
        <end position="34"/>
    </location>
</feature>
<keyword evidence="1" id="KW-0472">Membrane</keyword>
<dbReference type="EMBL" id="GDID01006360">
    <property type="protein sequence ID" value="JAP90246.1"/>
    <property type="molecule type" value="Transcribed_RNA"/>
</dbReference>
<keyword evidence="2" id="KW-0732">Signal</keyword>
<feature type="chain" id="PRO_5007526552" evidence="2">
    <location>
        <begin position="23"/>
        <end position="682"/>
    </location>
</feature>
<name>A0A146K3J5_9EUKA</name>
<evidence type="ECO:0000256" key="2">
    <source>
        <dbReference type="SAM" id="SignalP"/>
    </source>
</evidence>
<accession>A0A146K3J5</accession>
<feature type="non-terminal residue" evidence="3">
    <location>
        <position position="682"/>
    </location>
</feature>
<proteinExistence type="predicted"/>
<evidence type="ECO:0000256" key="1">
    <source>
        <dbReference type="SAM" id="Phobius"/>
    </source>
</evidence>